<dbReference type="SUPFAM" id="SSF46894">
    <property type="entry name" value="C-terminal effector domain of the bipartite response regulators"/>
    <property type="match status" value="1"/>
</dbReference>
<evidence type="ECO:0000256" key="2">
    <source>
        <dbReference type="PROSITE-ProRule" id="PRU01091"/>
    </source>
</evidence>
<dbReference type="AlphaFoldDB" id="A0A939HEA0"/>
<dbReference type="EMBL" id="JAFNJU010000009">
    <property type="protein sequence ID" value="MBO1265718.1"/>
    <property type="molecule type" value="Genomic_DNA"/>
</dbReference>
<dbReference type="GO" id="GO:0000160">
    <property type="term" value="P:phosphorelay signal transduction system"/>
    <property type="evidence" value="ECO:0007669"/>
    <property type="project" value="InterPro"/>
</dbReference>
<reference evidence="4" key="1">
    <citation type="submission" date="2021-03" db="EMBL/GenBank/DDBJ databases">
        <title>Proteiniclasticum marinus sp. nov., isolated from tidal flat sediment.</title>
        <authorList>
            <person name="Namirimu T."/>
            <person name="Yang J.-A."/>
            <person name="Yang S.-H."/>
            <person name="Kim Y.-J."/>
            <person name="Kwon K.K."/>
        </authorList>
    </citation>
    <scope>NUCLEOTIDE SEQUENCE</scope>
    <source>
        <strain evidence="4">SCR006</strain>
    </source>
</reference>
<organism evidence="4 5">
    <name type="scientific">Proteiniclasticum aestuarii</name>
    <dbReference type="NCBI Taxonomy" id="2817862"/>
    <lineage>
        <taxon>Bacteria</taxon>
        <taxon>Bacillati</taxon>
        <taxon>Bacillota</taxon>
        <taxon>Clostridia</taxon>
        <taxon>Eubacteriales</taxon>
        <taxon>Clostridiaceae</taxon>
        <taxon>Proteiniclasticum</taxon>
    </lineage>
</organism>
<evidence type="ECO:0000313" key="5">
    <source>
        <dbReference type="Proteomes" id="UP000664218"/>
    </source>
</evidence>
<proteinExistence type="predicted"/>
<dbReference type="InterPro" id="IPR036388">
    <property type="entry name" value="WH-like_DNA-bd_sf"/>
</dbReference>
<evidence type="ECO:0000256" key="1">
    <source>
        <dbReference type="ARBA" id="ARBA00023125"/>
    </source>
</evidence>
<dbReference type="CDD" id="cd00383">
    <property type="entry name" value="trans_reg_C"/>
    <property type="match status" value="1"/>
</dbReference>
<dbReference type="GO" id="GO:0006355">
    <property type="term" value="P:regulation of DNA-templated transcription"/>
    <property type="evidence" value="ECO:0007669"/>
    <property type="project" value="InterPro"/>
</dbReference>
<keyword evidence="1 2" id="KW-0238">DNA-binding</keyword>
<name>A0A939HEA0_9CLOT</name>
<dbReference type="GO" id="GO:0003677">
    <property type="term" value="F:DNA binding"/>
    <property type="evidence" value="ECO:0007669"/>
    <property type="project" value="UniProtKB-UniRule"/>
</dbReference>
<dbReference type="InterPro" id="IPR001867">
    <property type="entry name" value="OmpR/PhoB-type_DNA-bd"/>
</dbReference>
<evidence type="ECO:0000259" key="3">
    <source>
        <dbReference type="PROSITE" id="PS51755"/>
    </source>
</evidence>
<feature type="DNA-binding region" description="OmpR/PhoB-type" evidence="2">
    <location>
        <begin position="119"/>
        <end position="215"/>
    </location>
</feature>
<feature type="domain" description="OmpR/PhoB-type" evidence="3">
    <location>
        <begin position="119"/>
        <end position="215"/>
    </location>
</feature>
<comment type="caution">
    <text evidence="4">The sequence shown here is derived from an EMBL/GenBank/DDBJ whole genome shotgun (WGS) entry which is preliminary data.</text>
</comment>
<keyword evidence="5" id="KW-1185">Reference proteome</keyword>
<evidence type="ECO:0000313" key="4">
    <source>
        <dbReference type="EMBL" id="MBO1265718.1"/>
    </source>
</evidence>
<dbReference type="RefSeq" id="WP_207600243.1">
    <property type="nucleotide sequence ID" value="NZ_JAFNJU010000009.1"/>
</dbReference>
<dbReference type="Gene3D" id="1.10.10.10">
    <property type="entry name" value="Winged helix-like DNA-binding domain superfamily/Winged helix DNA-binding domain"/>
    <property type="match status" value="1"/>
</dbReference>
<dbReference type="Proteomes" id="UP000664218">
    <property type="component" value="Unassembled WGS sequence"/>
</dbReference>
<dbReference type="PROSITE" id="PS51755">
    <property type="entry name" value="OMPR_PHOB"/>
    <property type="match status" value="1"/>
</dbReference>
<sequence>MHKILLAGFEKESIMAEVASSENDLELLISDSLMQTLDLIEETIHTLIIHDDYYKNHKNELDESLNRNNHTKVYLFSDHINDRHLSRLENVNYTGFTMKSHEITNEFLESLALFSMDLDDAYQYKEITIDYRNKQVLMRNEVLTLTPMEYDLLVYLKLHSCMTLSRNELIRAVWGYSFLGDSRTIDTHIKSLRRKLGPYRCLVKTVWGKGYKFQEC</sequence>
<dbReference type="SMART" id="SM00862">
    <property type="entry name" value="Trans_reg_C"/>
    <property type="match status" value="1"/>
</dbReference>
<gene>
    <name evidence="4" type="ORF">J3A84_11820</name>
</gene>
<dbReference type="Pfam" id="PF00486">
    <property type="entry name" value="Trans_reg_C"/>
    <property type="match status" value="1"/>
</dbReference>
<accession>A0A939HEA0</accession>
<protein>
    <submittedName>
        <fullName evidence="4">Winged helix-turn-helix domain-containing protein</fullName>
    </submittedName>
</protein>
<dbReference type="InterPro" id="IPR016032">
    <property type="entry name" value="Sig_transdc_resp-reg_C-effctor"/>
</dbReference>